<reference evidence="1" key="1">
    <citation type="submission" date="2018-10" db="EMBL/GenBank/DDBJ databases">
        <title>Hidden diversity of soil giant viruses.</title>
        <authorList>
            <person name="Schulz F."/>
            <person name="Alteio L."/>
            <person name="Goudeau D."/>
            <person name="Ryan E.M."/>
            <person name="Malmstrom R.R."/>
            <person name="Blanchard J."/>
            <person name="Woyke T."/>
        </authorList>
    </citation>
    <scope>NUCLEOTIDE SEQUENCE</scope>
    <source>
        <strain evidence="1">SOV1</strain>
    </source>
</reference>
<organism evidence="1">
    <name type="scientific">Solivirus sp</name>
    <dbReference type="NCBI Taxonomy" id="2487772"/>
    <lineage>
        <taxon>Viruses</taxon>
        <taxon>Pithoviruses</taxon>
    </lineage>
</organism>
<dbReference type="EMBL" id="MK072492">
    <property type="protein sequence ID" value="AYV86055.1"/>
    <property type="molecule type" value="Genomic_DNA"/>
</dbReference>
<accession>A0A3G5AFR2</accession>
<protein>
    <submittedName>
        <fullName evidence="1">Uncharacterized protein</fullName>
    </submittedName>
</protein>
<gene>
    <name evidence="1" type="ORF">Solivirus4_16</name>
</gene>
<proteinExistence type="predicted"/>
<evidence type="ECO:0000313" key="1">
    <source>
        <dbReference type="EMBL" id="AYV86055.1"/>
    </source>
</evidence>
<sequence length="251" mass="28818">MNLIKRSYKEKDFPYHTLNITSYDCKLDRYTLDFDCNYNNSIEILFCDINNNIFQFSSLVAGKRYYCCFLIKNKVYYLFRGFTSNSLFGFSTHKHGDGQIFIQLVPLSCNKKYNSESNLTGMFYYTGYPGFDPVVANFNRKASDVLSLVPKERNESFLKPSTLLESTLKQSTDMQIESSKRHFSSEIIQDSSSDSVEISRLKEGEISSTVYVESSSDSTSYSDEEYSCESSSNSILILNSSEFSTDHKNIR</sequence>
<name>A0A3G5AFR2_9VIRU</name>